<feature type="transmembrane region" description="Helical" evidence="1">
    <location>
        <begin position="773"/>
        <end position="793"/>
    </location>
</feature>
<organism evidence="2 3">
    <name type="scientific">Candidatus Protochlamydia naegleriophila</name>
    <dbReference type="NCBI Taxonomy" id="389348"/>
    <lineage>
        <taxon>Bacteria</taxon>
        <taxon>Pseudomonadati</taxon>
        <taxon>Chlamydiota</taxon>
        <taxon>Chlamydiia</taxon>
        <taxon>Parachlamydiales</taxon>
        <taxon>Parachlamydiaceae</taxon>
        <taxon>Candidatus Protochlamydia</taxon>
    </lineage>
</organism>
<dbReference type="InParanoid" id="A0A0U5JAF7"/>
<evidence type="ECO:0000313" key="2">
    <source>
        <dbReference type="EMBL" id="CUI16414.1"/>
    </source>
</evidence>
<keyword evidence="1" id="KW-1133">Transmembrane helix</keyword>
<accession>A0A0U5JAF7</accession>
<keyword evidence="3" id="KW-1185">Reference proteome</keyword>
<sequence>MNWIKRCFHFLGGIYLAIVLIGAFAAIVVAGTIIESYTDSHLYAAEWTYQSPFFHMLLWLLFINILFAALRRWPFKPRHIPFLITHLGLLMVIGGTIIKQRTGIQGNLNLWEGSANQTLLLPNTHALQVEKIDSVSLDPIRDMYTIALGGRQIYQQQRFPNLKIKILGQTSHVSEVWETWIKGDRAYLTGLLPFPVQSWNKEEPFPKGVFTLLAGQKKNWNLLALRSPHLQESVTAFYLDNLTLRLSLKNEPDNHVDIALQEALANGVNWHGKEMRTELDLAYSPIDGFNQPLLALKWETANGEAKHLWVNLLGSRSLYVNEESSKGLPPPFEIDLIRPAPALLLVEDEQKDTFLFAFDEYGRVHGEAFRQGHLQSLLAYEHGYAGYAVQAQLPIPSFPNGRLNKESADAYFLSQQLRQALQTKARLAPPLELFAQACQQAQTDFVDHFIEFLQQWDNSRSPLISSLEGCSNSLKTTLTLLNWQKVPALDQKASHWTYLLFEQLQAPIQTDEDLMNYLKERQWPFLKGLEDSNDQNQSKDLLTRLAQQLFAIAHHLPDHQKQAPFSTLQKAQHLSAYLKAFGIDYQSLLTRPEEGEETFDRLQTYWQMTAQNESEASQTSITLETPLTVYHKTETPLQKREDNRPGLFVEVQEGTRKQLLSLAYDSAAMGLKWPILNGHYLIRFQPSQIELPYRLRLRQARQINYPHTQQPYSYEGDLLISDAAGKETATTLSMNRVFETWDGFRFYLAGMHSTSPQNAKRVQIIVNQDPAKYFLTYPGALIVTLGTTLLFWLRPYRKRE</sequence>
<evidence type="ECO:0000313" key="3">
    <source>
        <dbReference type="Proteomes" id="UP000069902"/>
    </source>
</evidence>
<protein>
    <submittedName>
        <fullName evidence="2">Putative membrane protein</fullName>
    </submittedName>
</protein>
<dbReference type="PATRIC" id="fig|389348.3.peg.865"/>
<dbReference type="KEGG" id="pnl:PNK_0788"/>
<dbReference type="Proteomes" id="UP000069902">
    <property type="component" value="Chromosome cPNK"/>
</dbReference>
<evidence type="ECO:0000256" key="1">
    <source>
        <dbReference type="SAM" id="Phobius"/>
    </source>
</evidence>
<gene>
    <name evidence="2" type="ORF">PNK_0788</name>
</gene>
<feature type="transmembrane region" description="Helical" evidence="1">
    <location>
        <begin position="12"/>
        <end position="33"/>
    </location>
</feature>
<keyword evidence="1" id="KW-0812">Transmembrane</keyword>
<proteinExistence type="predicted"/>
<reference evidence="3" key="1">
    <citation type="submission" date="2015-09" db="EMBL/GenBank/DDBJ databases">
        <authorList>
            <person name="Bertelli C."/>
        </authorList>
    </citation>
    <scope>NUCLEOTIDE SEQUENCE [LARGE SCALE GENOMIC DNA]</scope>
    <source>
        <strain evidence="3">KNic</strain>
    </source>
</reference>
<feature type="transmembrane region" description="Helical" evidence="1">
    <location>
        <begin position="82"/>
        <end position="98"/>
    </location>
</feature>
<dbReference type="AlphaFoldDB" id="A0A0U5JAF7"/>
<dbReference type="RefSeq" id="WP_059060422.1">
    <property type="nucleotide sequence ID" value="NZ_LN879502.1"/>
</dbReference>
<dbReference type="EMBL" id="LN879502">
    <property type="protein sequence ID" value="CUI16414.1"/>
    <property type="molecule type" value="Genomic_DNA"/>
</dbReference>
<dbReference type="STRING" id="389348.PNK_0788"/>
<name>A0A0U5JAF7_9BACT</name>
<feature type="transmembrane region" description="Helical" evidence="1">
    <location>
        <begin position="53"/>
        <end position="70"/>
    </location>
</feature>
<keyword evidence="1" id="KW-0472">Membrane</keyword>